<name>A0A7W7H0E5_9ACTN</name>
<dbReference type="AlphaFoldDB" id="A0A7W7H0E5"/>
<comment type="caution">
    <text evidence="1">The sequence shown here is derived from an EMBL/GenBank/DDBJ whole genome shotgun (WGS) entry which is preliminary data.</text>
</comment>
<proteinExistence type="predicted"/>
<dbReference type="Proteomes" id="UP000546162">
    <property type="component" value="Unassembled WGS sequence"/>
</dbReference>
<organism evidence="1 2">
    <name type="scientific">Actinoplanes octamycinicus</name>
    <dbReference type="NCBI Taxonomy" id="135948"/>
    <lineage>
        <taxon>Bacteria</taxon>
        <taxon>Bacillati</taxon>
        <taxon>Actinomycetota</taxon>
        <taxon>Actinomycetes</taxon>
        <taxon>Micromonosporales</taxon>
        <taxon>Micromonosporaceae</taxon>
        <taxon>Actinoplanes</taxon>
    </lineage>
</organism>
<protein>
    <recommendedName>
        <fullName evidence="3">Carboxypeptidase regulatory-like domain-containing protein</fullName>
    </recommendedName>
</protein>
<evidence type="ECO:0000313" key="1">
    <source>
        <dbReference type="EMBL" id="MBB4741582.1"/>
    </source>
</evidence>
<dbReference type="RefSeq" id="WP_185042043.1">
    <property type="nucleotide sequence ID" value="NZ_BOMR01000051.1"/>
</dbReference>
<evidence type="ECO:0000313" key="2">
    <source>
        <dbReference type="Proteomes" id="UP000546162"/>
    </source>
</evidence>
<evidence type="ECO:0008006" key="3">
    <source>
        <dbReference type="Google" id="ProtNLM"/>
    </source>
</evidence>
<gene>
    <name evidence="1" type="ORF">BJY16_005041</name>
</gene>
<keyword evidence="2" id="KW-1185">Reference proteome</keyword>
<sequence length="151" mass="16189">MTGSDDMTDDELLQRLSAMLDGADPAPPQVVEAALAAFDWRDMDAQLAHLTDSTALATAEVRGGYGVLRTYRVNDLDIDIEVTIDGRHVTVLGQLAPARQVQVRAEQPGGVRATVTDTWGRFAFDGLSPGPTRFALHDGTGPVGTTPWMVL</sequence>
<reference evidence="1 2" key="1">
    <citation type="submission" date="2020-08" db="EMBL/GenBank/DDBJ databases">
        <title>Sequencing the genomes of 1000 actinobacteria strains.</title>
        <authorList>
            <person name="Klenk H.-P."/>
        </authorList>
    </citation>
    <scope>NUCLEOTIDE SEQUENCE [LARGE SCALE GENOMIC DNA]</scope>
    <source>
        <strain evidence="1 2">DSM 45809</strain>
    </source>
</reference>
<accession>A0A7W7H0E5</accession>
<dbReference type="EMBL" id="JACHNB010000001">
    <property type="protein sequence ID" value="MBB4741582.1"/>
    <property type="molecule type" value="Genomic_DNA"/>
</dbReference>